<organism evidence="2 3">
    <name type="scientific">Legionella massiliensis</name>
    <dbReference type="NCBI Taxonomy" id="1034943"/>
    <lineage>
        <taxon>Bacteria</taxon>
        <taxon>Pseudomonadati</taxon>
        <taxon>Pseudomonadota</taxon>
        <taxon>Gammaproteobacteria</taxon>
        <taxon>Legionellales</taxon>
        <taxon>Legionellaceae</taxon>
        <taxon>Legionella</taxon>
    </lineage>
</organism>
<name>A0A078KPL0_9GAMM</name>
<evidence type="ECO:0000313" key="2">
    <source>
        <dbReference type="EMBL" id="CDZ76345.1"/>
    </source>
</evidence>
<dbReference type="InterPro" id="IPR036278">
    <property type="entry name" value="Sialidase_sf"/>
</dbReference>
<proteinExistence type="predicted"/>
<dbReference type="STRING" id="1034943.BN59_00613"/>
<accession>A0A078KPL0</accession>
<keyword evidence="1" id="KW-0732">Signal</keyword>
<evidence type="ECO:0000313" key="3">
    <source>
        <dbReference type="Proteomes" id="UP000044071"/>
    </source>
</evidence>
<feature type="chain" id="PRO_5009743946" evidence="1">
    <location>
        <begin position="24"/>
        <end position="593"/>
    </location>
</feature>
<keyword evidence="3" id="KW-1185">Reference proteome</keyword>
<protein>
    <submittedName>
        <fullName evidence="2">Uncharacterized protein</fullName>
    </submittedName>
</protein>
<dbReference type="SUPFAM" id="SSF50939">
    <property type="entry name" value="Sialidases"/>
    <property type="match status" value="1"/>
</dbReference>
<gene>
    <name evidence="2" type="ORF">BN59_00613</name>
</gene>
<dbReference type="AlphaFoldDB" id="A0A078KPL0"/>
<feature type="signal peptide" evidence="1">
    <location>
        <begin position="1"/>
        <end position="23"/>
    </location>
</feature>
<evidence type="ECO:0000256" key="1">
    <source>
        <dbReference type="SAM" id="SignalP"/>
    </source>
</evidence>
<sequence length="593" mass="62460">MNKKLLITAGLFTLLNCFGITHAETSRATYSIELAPGYFPTMPVALNATATIKYTVRNLEGVPRILTMLPISPVINQVATTPDACSTPVFFLASGQSCTLELQINGALMAPNQVISSYPTVCKTVTPGRIEPDPNRCSRTSIPLTISSSNANPSLTPVEQTIAFYTSYTNSMTLPIDPTLPEGFTPLRVQPIVTFFWNLFAKAFNGQTGIPSSADLLSASCGKAVNNKTYCALVGKIDKAPFIMQSYDGGTTWEYPLNLVLPAEGKIRKVSCATDPSGTNTCVAIGDIITGVTTSTPFVIQTVDNGKTWFIVHDTTTVQFSQSILNSVNCTASAANSLCQITGFNAGPVIFNYTPSSDWKKQSLSMLGVDPAARASAISCVSLANSNISCLVALSTSGNSIRLFKTQLSGGVYSTTPVELDPQQFSNIQIFGVSCTQNALNANAAFCIGVGSQSDANSQSGRPFILQNSGLSSDNNWVPVHVTSSEGLFITASCASFNGQVSCVAVGISGSFDSPSPLLAATMDGSSWAIVTTDGVPSLGYYTSSACSVNSQGLFCFANGMNALVEKPFSVGMPGTNGGWQFSNTFNNVFTSA</sequence>
<dbReference type="EMBL" id="CCSB01000001">
    <property type="protein sequence ID" value="CDZ76345.1"/>
    <property type="molecule type" value="Genomic_DNA"/>
</dbReference>
<reference evidence="2 3" key="1">
    <citation type="submission" date="2014-06" db="EMBL/GenBank/DDBJ databases">
        <authorList>
            <person name="Urmite Genomes Urmite Genomes"/>
        </authorList>
    </citation>
    <scope>NUCLEOTIDE SEQUENCE [LARGE SCALE GENOMIC DNA]</scope>
</reference>
<dbReference type="RefSeq" id="WP_043872900.1">
    <property type="nucleotide sequence ID" value="NZ_CCVW01000001.1"/>
</dbReference>
<dbReference type="Proteomes" id="UP000044071">
    <property type="component" value="Unassembled WGS sequence"/>
</dbReference>